<sequence length="463" mass="52417">MTQHQLDFVDVSNEFDTAVYVDPFAIEIRDDLWAAEASEHVRVFFKEVLDALRDGDTARAEELMSHLTEPKETFLGVSQDSPQGRGVGRGQARQLISAIRNSKAYATGLLSDLSEVALYVDGIDRDKISDLTTNIIRQLLIDYTQEQCDLFEIETSRYQSPPMFSAEFKNWVSRPVLLPYLAGSPVMLVPKYIVRQKLSLNSQDFYNKQISDFLAAEAMRANSSLVRTIRGVRKVYKKDVHKAHPKTKSLLAELVLKHPELLNMYKDVAKNQRMAISFGDDDLNITTVCDMLSKEFNDVPPGRDNATRYHRLIIGTLTSLFYPDLIIPQKEWAINDGRKRIDIVYTNAADTGFFAHRRDSAKSNAQIVIVECKNYSDDIANAEFDQLIGRFDDNKGRFGIITCRSVADKLKLHRRCVDAAKSSQGYIIVLTDEDLVAMLVAKATLNDERVGHILHEKFQALLS</sequence>
<reference evidence="2" key="1">
    <citation type="submission" date="2016-06" db="EMBL/GenBank/DDBJ databases">
        <title>NZP2037 Pacbio-Illumina hybrid assembly.</title>
        <authorList>
            <person name="Ramsay J.P."/>
        </authorList>
    </citation>
    <scope>NUCLEOTIDE SEQUENCE [LARGE SCALE GENOMIC DNA]</scope>
    <source>
        <strain evidence="2">R7ANS::ICEMlSym2042</strain>
    </source>
</reference>
<gene>
    <name evidence="1" type="ORF">BAE39_10655</name>
</gene>
<organism evidence="1 2">
    <name type="scientific">Rhizobium loti</name>
    <name type="common">Mesorhizobium loti</name>
    <dbReference type="NCBI Taxonomy" id="381"/>
    <lineage>
        <taxon>Bacteria</taxon>
        <taxon>Pseudomonadati</taxon>
        <taxon>Pseudomonadota</taxon>
        <taxon>Alphaproteobacteria</taxon>
        <taxon>Hyphomicrobiales</taxon>
        <taxon>Phyllobacteriaceae</taxon>
        <taxon>Mesorhizobium</taxon>
    </lineage>
</organism>
<evidence type="ECO:0000313" key="1">
    <source>
        <dbReference type="EMBL" id="OBP76568.1"/>
    </source>
</evidence>
<proteinExistence type="predicted"/>
<evidence type="ECO:0000313" key="2">
    <source>
        <dbReference type="Proteomes" id="UP000093748"/>
    </source>
</evidence>
<accession>A0A1A5HWA4</accession>
<comment type="caution">
    <text evidence="1">The sequence shown here is derived from an EMBL/GenBank/DDBJ whole genome shotgun (WGS) entry which is preliminary data.</text>
</comment>
<dbReference type="Proteomes" id="UP000093748">
    <property type="component" value="Unassembled WGS sequence"/>
</dbReference>
<name>A0A1A5HWA4_RHILI</name>
<dbReference type="EMBL" id="LZTJ01000012">
    <property type="protein sequence ID" value="OBP76568.1"/>
    <property type="molecule type" value="Genomic_DNA"/>
</dbReference>
<protein>
    <recommendedName>
        <fullName evidence="3">Restriction endonuclease type IV Mrr domain-containing protein</fullName>
    </recommendedName>
</protein>
<evidence type="ECO:0008006" key="3">
    <source>
        <dbReference type="Google" id="ProtNLM"/>
    </source>
</evidence>
<dbReference type="AlphaFoldDB" id="A0A1A5HWA4"/>